<dbReference type="Ensembl" id="ENSEBUT00000020506.1">
    <property type="protein sequence ID" value="ENSEBUP00000019930.1"/>
    <property type="gene ID" value="ENSEBUG00000012377.1"/>
</dbReference>
<dbReference type="GO" id="GO:0005096">
    <property type="term" value="F:GTPase activator activity"/>
    <property type="evidence" value="ECO:0007669"/>
    <property type="project" value="UniProtKB-KW"/>
</dbReference>
<evidence type="ECO:0000256" key="1">
    <source>
        <dbReference type="ARBA" id="ARBA00022468"/>
    </source>
</evidence>
<protein>
    <submittedName>
        <fullName evidence="4">Growth hormone regulated TBC protein 1a</fullName>
    </submittedName>
</protein>
<dbReference type="SMART" id="SM00164">
    <property type="entry name" value="TBC"/>
    <property type="match status" value="1"/>
</dbReference>
<evidence type="ECO:0000256" key="2">
    <source>
        <dbReference type="ARBA" id="ARBA00043879"/>
    </source>
</evidence>
<keyword evidence="1" id="KW-0343">GTPase activation</keyword>
<dbReference type="Pfam" id="PF00566">
    <property type="entry name" value="RabGAP-TBC"/>
    <property type="match status" value="1"/>
</dbReference>
<evidence type="ECO:0000313" key="4">
    <source>
        <dbReference type="Ensembl" id="ENSEBUP00000019930.1"/>
    </source>
</evidence>
<dbReference type="Gene3D" id="1.10.8.270">
    <property type="entry name" value="putative rabgap domain of human tbc1 domain family member 14 like domains"/>
    <property type="match status" value="1"/>
</dbReference>
<comment type="function">
    <text evidence="2">May act as a GTPase-activating protein for Rab family protein(s).</text>
</comment>
<evidence type="ECO:0000313" key="5">
    <source>
        <dbReference type="Proteomes" id="UP000694388"/>
    </source>
</evidence>
<dbReference type="Proteomes" id="UP000694388">
    <property type="component" value="Unplaced"/>
</dbReference>
<dbReference type="InterPro" id="IPR035969">
    <property type="entry name" value="Rab-GAP_TBC_sf"/>
</dbReference>
<keyword evidence="5" id="KW-1185">Reference proteome</keyword>
<reference evidence="4" key="1">
    <citation type="submission" date="2025-08" db="UniProtKB">
        <authorList>
            <consortium name="Ensembl"/>
        </authorList>
    </citation>
    <scope>IDENTIFICATION</scope>
</reference>
<reference evidence="4" key="2">
    <citation type="submission" date="2025-09" db="UniProtKB">
        <authorList>
            <consortium name="Ensembl"/>
        </authorList>
    </citation>
    <scope>IDENTIFICATION</scope>
</reference>
<dbReference type="PANTHER" id="PTHR47219:SF10">
    <property type="entry name" value="GROWTH HORMONE-REGULATED TBC PROTEIN 1"/>
    <property type="match status" value="1"/>
</dbReference>
<sequence length="220" mass="25008">DANPNLRTFLYNVLTAYGHHNPAVGYCQGMNFIAGYLLLVTKNEEQAFWLLDALISHILPDFYAPAMVGLKTEVKVLAELVKRKVPALVNHMEKHNVAWVLVCSQLYCVILQTVFRLWDCLFYEGSKVLLRAALALILHYRTSLLESTSFSAIISTFRYLPQSDFTLNCHTFMQVIFKEPGSLPQSTIDHFLPMIHLQSPLQSSHDTLLQISTKLICTHL</sequence>
<dbReference type="InterPro" id="IPR000195">
    <property type="entry name" value="Rab-GAP-TBC_dom"/>
</dbReference>
<organism evidence="4 5">
    <name type="scientific">Eptatretus burgeri</name>
    <name type="common">Inshore hagfish</name>
    <dbReference type="NCBI Taxonomy" id="7764"/>
    <lineage>
        <taxon>Eukaryota</taxon>
        <taxon>Metazoa</taxon>
        <taxon>Chordata</taxon>
        <taxon>Craniata</taxon>
        <taxon>Vertebrata</taxon>
        <taxon>Cyclostomata</taxon>
        <taxon>Myxini</taxon>
        <taxon>Myxiniformes</taxon>
        <taxon>Myxinidae</taxon>
        <taxon>Eptatretinae</taxon>
        <taxon>Eptatretus</taxon>
    </lineage>
</organism>
<dbReference type="GO" id="GO:0031267">
    <property type="term" value="F:small GTPase binding"/>
    <property type="evidence" value="ECO:0007669"/>
    <property type="project" value="TreeGrafter"/>
</dbReference>
<accession>A0A8C4QTA3</accession>
<dbReference type="OMA" id="RICHQAR"/>
<dbReference type="Gene3D" id="1.10.472.80">
    <property type="entry name" value="Ypt/Rab-GAP domain of gyp1p, domain 3"/>
    <property type="match status" value="1"/>
</dbReference>
<dbReference type="SUPFAM" id="SSF47923">
    <property type="entry name" value="Ypt/Rab-GAP domain of gyp1p"/>
    <property type="match status" value="2"/>
</dbReference>
<evidence type="ECO:0000259" key="3">
    <source>
        <dbReference type="PROSITE" id="PS50086"/>
    </source>
</evidence>
<dbReference type="GeneTree" id="ENSGT00940000154927"/>
<dbReference type="PROSITE" id="PS50086">
    <property type="entry name" value="TBC_RABGAP"/>
    <property type="match status" value="1"/>
</dbReference>
<dbReference type="InterPro" id="IPR050302">
    <property type="entry name" value="Rab_GAP_TBC_domain"/>
</dbReference>
<feature type="domain" description="Rab-GAP TBC" evidence="3">
    <location>
        <begin position="1"/>
        <end position="125"/>
    </location>
</feature>
<name>A0A8C4QTA3_EPTBU</name>
<dbReference type="FunFam" id="1.10.8.270:FF:000016">
    <property type="entry name" value="TBC1 domain family member 2A"/>
    <property type="match status" value="1"/>
</dbReference>
<dbReference type="AlphaFoldDB" id="A0A8C4QTA3"/>
<proteinExistence type="predicted"/>
<dbReference type="PANTHER" id="PTHR47219">
    <property type="entry name" value="RAB GTPASE-ACTIVATING PROTEIN 1-LIKE"/>
    <property type="match status" value="1"/>
</dbReference>